<organism evidence="10 11">
    <name type="scientific">Helicobacter enhydrae</name>
    <dbReference type="NCBI Taxonomy" id="222136"/>
    <lineage>
        <taxon>Bacteria</taxon>
        <taxon>Pseudomonadati</taxon>
        <taxon>Campylobacterota</taxon>
        <taxon>Epsilonproteobacteria</taxon>
        <taxon>Campylobacterales</taxon>
        <taxon>Helicobacteraceae</taxon>
        <taxon>Helicobacter</taxon>
    </lineage>
</organism>
<dbReference type="EMBL" id="CP016503">
    <property type="protein sequence ID" value="ANV97339.1"/>
    <property type="molecule type" value="Genomic_DNA"/>
</dbReference>
<evidence type="ECO:0000256" key="7">
    <source>
        <dbReference type="PROSITE-ProRule" id="PRU00473"/>
    </source>
</evidence>
<comment type="subcellular location">
    <subcellularLocation>
        <location evidence="1">Cell membrane</location>
        <topology evidence="1">Single-pass membrane protein</topology>
    </subcellularLocation>
</comment>
<proteinExistence type="inferred from homology"/>
<dbReference type="OrthoDB" id="5292153at2"/>
<dbReference type="RefSeq" id="WP_066338166.1">
    <property type="nucleotide sequence ID" value="NZ_CP016503.1"/>
</dbReference>
<dbReference type="InterPro" id="IPR006665">
    <property type="entry name" value="OmpA-like"/>
</dbReference>
<dbReference type="Pfam" id="PF00691">
    <property type="entry name" value="OmpA"/>
    <property type="match status" value="1"/>
</dbReference>
<dbReference type="PROSITE" id="PS51123">
    <property type="entry name" value="OMPA_2"/>
    <property type="match status" value="1"/>
</dbReference>
<dbReference type="KEGG" id="het:BBW65_00220"/>
<evidence type="ECO:0000256" key="4">
    <source>
        <dbReference type="ARBA" id="ARBA00022692"/>
    </source>
</evidence>
<dbReference type="InterPro" id="IPR050330">
    <property type="entry name" value="Bact_OuterMem_StrucFunc"/>
</dbReference>
<gene>
    <name evidence="10" type="ORF">BBW65_00220</name>
</gene>
<accession>A0A1B1U3L5</accession>
<evidence type="ECO:0000256" key="3">
    <source>
        <dbReference type="ARBA" id="ARBA00022475"/>
    </source>
</evidence>
<evidence type="ECO:0000313" key="11">
    <source>
        <dbReference type="Proteomes" id="UP000092884"/>
    </source>
</evidence>
<dbReference type="InterPro" id="IPR036737">
    <property type="entry name" value="OmpA-like_sf"/>
</dbReference>
<keyword evidence="3" id="KW-1003">Cell membrane</keyword>
<feature type="region of interest" description="Disordered" evidence="8">
    <location>
        <begin position="64"/>
        <end position="95"/>
    </location>
</feature>
<evidence type="ECO:0000259" key="9">
    <source>
        <dbReference type="PROSITE" id="PS51123"/>
    </source>
</evidence>
<keyword evidence="5" id="KW-1133">Transmembrane helix</keyword>
<feature type="compositionally biased region" description="Basic and acidic residues" evidence="8">
    <location>
        <begin position="77"/>
        <end position="94"/>
    </location>
</feature>
<dbReference type="AlphaFoldDB" id="A0A1B1U3L5"/>
<protein>
    <recommendedName>
        <fullName evidence="9">OmpA-like domain-containing protein</fullName>
    </recommendedName>
</protein>
<comment type="similarity">
    <text evidence="2">Belongs to the MotB family.</text>
</comment>
<dbReference type="InterPro" id="IPR025713">
    <property type="entry name" value="MotB-like_N_dom"/>
</dbReference>
<keyword evidence="11" id="KW-1185">Reference proteome</keyword>
<dbReference type="STRING" id="222136.BBW65_00220"/>
<evidence type="ECO:0000313" key="10">
    <source>
        <dbReference type="EMBL" id="ANV97339.1"/>
    </source>
</evidence>
<evidence type="ECO:0000256" key="1">
    <source>
        <dbReference type="ARBA" id="ARBA00004162"/>
    </source>
</evidence>
<dbReference type="SUPFAM" id="SSF103088">
    <property type="entry name" value="OmpA-like"/>
    <property type="match status" value="1"/>
</dbReference>
<evidence type="ECO:0000256" key="5">
    <source>
        <dbReference type="ARBA" id="ARBA00022989"/>
    </source>
</evidence>
<dbReference type="GO" id="GO:0005886">
    <property type="term" value="C:plasma membrane"/>
    <property type="evidence" value="ECO:0007669"/>
    <property type="project" value="UniProtKB-SubCell"/>
</dbReference>
<dbReference type="Gene3D" id="3.30.1330.60">
    <property type="entry name" value="OmpA-like domain"/>
    <property type="match status" value="1"/>
</dbReference>
<keyword evidence="4" id="KW-0812">Transmembrane</keyword>
<sequence length="258" mass="29232">MSKKKKCPECPAGEKWAVPYADFLSLLLALFIALYAISAANTEKVKALKTEFVKIFDYAPKPEQTQPVLPIPPNPGEVKDITNGEESSSLKENHQQQQINESIAEIVRQGGVLEQIDEGVVLKMPTKLFFDPQSDVLQDQDSRLFLKRVAEIVKKLPTNVKIDIRGYAQNPNIKNTKYKTDYELAAARALNVMNTLIADGIAPHRIFFSSFGQFQPLNTQDSQKSIEQNNRVEFYFYVGQKQSKKIQELFKDLPPKIK</sequence>
<dbReference type="Proteomes" id="UP000092884">
    <property type="component" value="Chromosome"/>
</dbReference>
<dbReference type="PANTHER" id="PTHR30329">
    <property type="entry name" value="STATOR ELEMENT OF FLAGELLAR MOTOR COMPLEX"/>
    <property type="match status" value="1"/>
</dbReference>
<keyword evidence="6 7" id="KW-0472">Membrane</keyword>
<evidence type="ECO:0000256" key="6">
    <source>
        <dbReference type="ARBA" id="ARBA00023136"/>
    </source>
</evidence>
<evidence type="ECO:0000256" key="8">
    <source>
        <dbReference type="SAM" id="MobiDB-lite"/>
    </source>
</evidence>
<evidence type="ECO:0000256" key="2">
    <source>
        <dbReference type="ARBA" id="ARBA00008914"/>
    </source>
</evidence>
<dbReference type="Pfam" id="PF13677">
    <property type="entry name" value="MotB_plug"/>
    <property type="match status" value="1"/>
</dbReference>
<reference evidence="11" key="1">
    <citation type="submission" date="2016-07" db="EMBL/GenBank/DDBJ databases">
        <authorList>
            <person name="Florea S."/>
            <person name="Webb J.S."/>
            <person name="Jaromczyk J."/>
            <person name="Schardl C.L."/>
        </authorList>
    </citation>
    <scope>NUCLEOTIDE SEQUENCE [LARGE SCALE GENOMIC DNA]</scope>
    <source>
        <strain evidence="11">MIT 01-6242</strain>
    </source>
</reference>
<dbReference type="NCBIfam" id="NF006285">
    <property type="entry name" value="PRK08457.1"/>
    <property type="match status" value="1"/>
</dbReference>
<dbReference type="PANTHER" id="PTHR30329:SF21">
    <property type="entry name" value="LIPOPROTEIN YIAD-RELATED"/>
    <property type="match status" value="1"/>
</dbReference>
<feature type="domain" description="OmpA-like" evidence="9">
    <location>
        <begin position="117"/>
        <end position="240"/>
    </location>
</feature>
<name>A0A1B1U3L5_9HELI</name>